<evidence type="ECO:0000259" key="6">
    <source>
        <dbReference type="PROSITE" id="PS50157"/>
    </source>
</evidence>
<dbReference type="PROSITE" id="PS00028">
    <property type="entry name" value="ZINC_FINGER_C2H2_1"/>
    <property type="match status" value="2"/>
</dbReference>
<dbReference type="EMBL" id="JBFCZG010000003">
    <property type="protein sequence ID" value="KAL3424132.1"/>
    <property type="molecule type" value="Genomic_DNA"/>
</dbReference>
<evidence type="ECO:0000313" key="8">
    <source>
        <dbReference type="Proteomes" id="UP001629113"/>
    </source>
</evidence>
<keyword evidence="8" id="KW-1185">Reference proteome</keyword>
<dbReference type="SMART" id="SM00355">
    <property type="entry name" value="ZnF_C2H2"/>
    <property type="match status" value="2"/>
</dbReference>
<keyword evidence="2" id="KW-0677">Repeat</keyword>
<proteinExistence type="predicted"/>
<dbReference type="InterPro" id="IPR036236">
    <property type="entry name" value="Znf_C2H2_sf"/>
</dbReference>
<keyword evidence="3 5" id="KW-0863">Zinc-finger</keyword>
<evidence type="ECO:0000256" key="4">
    <source>
        <dbReference type="ARBA" id="ARBA00022833"/>
    </source>
</evidence>
<dbReference type="InterPro" id="IPR013087">
    <property type="entry name" value="Znf_C2H2_type"/>
</dbReference>
<evidence type="ECO:0000256" key="3">
    <source>
        <dbReference type="ARBA" id="ARBA00022771"/>
    </source>
</evidence>
<evidence type="ECO:0000256" key="1">
    <source>
        <dbReference type="ARBA" id="ARBA00022723"/>
    </source>
</evidence>
<evidence type="ECO:0000256" key="2">
    <source>
        <dbReference type="ARBA" id="ARBA00022737"/>
    </source>
</evidence>
<dbReference type="Gene3D" id="3.30.160.60">
    <property type="entry name" value="Classic Zinc Finger"/>
    <property type="match status" value="2"/>
</dbReference>
<reference evidence="7 8" key="1">
    <citation type="submission" date="2024-06" db="EMBL/GenBank/DDBJ databases">
        <title>Complete genome of Phlyctema vagabunda strain 19-DSS-EL-015.</title>
        <authorList>
            <person name="Fiorenzani C."/>
        </authorList>
    </citation>
    <scope>NUCLEOTIDE SEQUENCE [LARGE SCALE GENOMIC DNA]</scope>
    <source>
        <strain evidence="7 8">19-DSS-EL-015</strain>
    </source>
</reference>
<dbReference type="Proteomes" id="UP001629113">
    <property type="component" value="Unassembled WGS sequence"/>
</dbReference>
<dbReference type="SUPFAM" id="SSF57667">
    <property type="entry name" value="beta-beta-alpha zinc fingers"/>
    <property type="match status" value="1"/>
</dbReference>
<protein>
    <submittedName>
        <fullName evidence="7">C2H2 finger domain-containing protein</fullName>
    </submittedName>
</protein>
<dbReference type="Pfam" id="PF00096">
    <property type="entry name" value="zf-C2H2"/>
    <property type="match status" value="1"/>
</dbReference>
<keyword evidence="1" id="KW-0479">Metal-binding</keyword>
<sequence>MYDEQHDVYDLHHQAACPPLSGGMNSSFSSNSSWGEYSILSTPPSTRRQSLDSVKVEDMSCRTPIPSRTPSRHSVHEMYNPNFSTMAQKYMSMLQSQDVMMGKPMPEQFLTCHTPQANYSSDYSHYVGNDGLSHMNSFAAPPHSLAPSNAHTYAAHHNISNSTPPLDMDLYSPASVMSSSPVSADFVVPSQTTFVDSFDLSSPMRPLHFDSPSSDYENSSPAGGLRYFMSPSSENERYSPTTTPCARNPIQRQRSFQPLESSAVLHRVQNEARVSRKRSKREYMLPDNLSVQKQAKRHCTWPGCHGRFQRQEHLKRHMKTHENETKLPCQFCGKEFGRADNLKSHIKLHMDENKKSSRTVYFEDAKRVYEEMSRKSRKAVGNEATPKFDN</sequence>
<dbReference type="PANTHER" id="PTHR19818:SF139">
    <property type="entry name" value="PAIR-RULE PROTEIN ODD-PAIRED"/>
    <property type="match status" value="1"/>
</dbReference>
<gene>
    <name evidence="7" type="ORF">PVAG01_03413</name>
</gene>
<evidence type="ECO:0000256" key="5">
    <source>
        <dbReference type="PROSITE-ProRule" id="PRU00042"/>
    </source>
</evidence>
<dbReference type="PANTHER" id="PTHR19818">
    <property type="entry name" value="ZINC FINGER PROTEIN ZIC AND GLI"/>
    <property type="match status" value="1"/>
</dbReference>
<organism evidence="7 8">
    <name type="scientific">Phlyctema vagabunda</name>
    <dbReference type="NCBI Taxonomy" id="108571"/>
    <lineage>
        <taxon>Eukaryota</taxon>
        <taxon>Fungi</taxon>
        <taxon>Dikarya</taxon>
        <taxon>Ascomycota</taxon>
        <taxon>Pezizomycotina</taxon>
        <taxon>Leotiomycetes</taxon>
        <taxon>Helotiales</taxon>
        <taxon>Dermateaceae</taxon>
        <taxon>Phlyctema</taxon>
    </lineage>
</organism>
<name>A0ABR4PM22_9HELO</name>
<dbReference type="InterPro" id="IPR050329">
    <property type="entry name" value="GLI_C2H2-zinc-finger"/>
</dbReference>
<feature type="domain" description="C2H2-type" evidence="6">
    <location>
        <begin position="297"/>
        <end position="326"/>
    </location>
</feature>
<feature type="domain" description="C2H2-type" evidence="6">
    <location>
        <begin position="327"/>
        <end position="354"/>
    </location>
</feature>
<evidence type="ECO:0000313" key="7">
    <source>
        <dbReference type="EMBL" id="KAL3424132.1"/>
    </source>
</evidence>
<keyword evidence="4" id="KW-0862">Zinc</keyword>
<comment type="caution">
    <text evidence="7">The sequence shown here is derived from an EMBL/GenBank/DDBJ whole genome shotgun (WGS) entry which is preliminary data.</text>
</comment>
<accession>A0ABR4PM22</accession>
<dbReference type="PROSITE" id="PS50157">
    <property type="entry name" value="ZINC_FINGER_C2H2_2"/>
    <property type="match status" value="2"/>
</dbReference>